<dbReference type="KEGG" id="pda:103709980"/>
<gene>
    <name evidence="3" type="primary">LOC103709980</name>
</gene>
<keyword evidence="2" id="KW-1185">Reference proteome</keyword>
<name>A0A8B7C848_PHODC</name>
<protein>
    <submittedName>
        <fullName evidence="3">Uncharacterized protein LOC103709980</fullName>
    </submittedName>
</protein>
<dbReference type="OrthoDB" id="786789at2759"/>
<proteinExistence type="predicted"/>
<sequence length="160" mass="18819">MEGASAVDEINKSLVDHDQLLKELKENLEKAWNCMKQQEDWKWRKVIFEEGDWVYLKLPPYRQQTVFRQAYQKLAQKYFAPYQITERIGSVAYRLALPKTAKVHPVFHVSLLKRKMGEGQTSCTDLPSIKEDGNLMLEPELVKDYRWVRKGGKLTEEIFV</sequence>
<dbReference type="GeneID" id="103709980"/>
<reference evidence="3" key="1">
    <citation type="submission" date="2025-08" db="UniProtKB">
        <authorList>
            <consortium name="RefSeq"/>
        </authorList>
    </citation>
    <scope>IDENTIFICATION</scope>
    <source>
        <tissue evidence="3">Young leaves</tissue>
    </source>
</reference>
<accession>A0A8B7C848</accession>
<evidence type="ECO:0000259" key="1">
    <source>
        <dbReference type="Pfam" id="PF24626"/>
    </source>
</evidence>
<organism evidence="2 3">
    <name type="scientific">Phoenix dactylifera</name>
    <name type="common">Date palm</name>
    <dbReference type="NCBI Taxonomy" id="42345"/>
    <lineage>
        <taxon>Eukaryota</taxon>
        <taxon>Viridiplantae</taxon>
        <taxon>Streptophyta</taxon>
        <taxon>Embryophyta</taxon>
        <taxon>Tracheophyta</taxon>
        <taxon>Spermatophyta</taxon>
        <taxon>Magnoliopsida</taxon>
        <taxon>Liliopsida</taxon>
        <taxon>Arecaceae</taxon>
        <taxon>Coryphoideae</taxon>
        <taxon>Phoeniceae</taxon>
        <taxon>Phoenix</taxon>
    </lineage>
</organism>
<dbReference type="AlphaFoldDB" id="A0A8B7C848"/>
<dbReference type="Proteomes" id="UP000228380">
    <property type="component" value="Unplaced"/>
</dbReference>
<feature type="domain" description="Tf2-1-like SH3-like" evidence="1">
    <location>
        <begin position="51"/>
        <end position="114"/>
    </location>
</feature>
<evidence type="ECO:0000313" key="3">
    <source>
        <dbReference type="RefSeq" id="XP_008793757.1"/>
    </source>
</evidence>
<dbReference type="PANTHER" id="PTHR46148:SF52">
    <property type="entry name" value="OS04G0603800 PROTEIN"/>
    <property type="match status" value="1"/>
</dbReference>
<dbReference type="InterPro" id="IPR056924">
    <property type="entry name" value="SH3_Tf2-1"/>
</dbReference>
<dbReference type="RefSeq" id="XP_008793757.1">
    <property type="nucleotide sequence ID" value="XM_008795535.2"/>
</dbReference>
<dbReference type="PANTHER" id="PTHR46148">
    <property type="entry name" value="CHROMO DOMAIN-CONTAINING PROTEIN"/>
    <property type="match status" value="1"/>
</dbReference>
<dbReference type="Pfam" id="PF24626">
    <property type="entry name" value="SH3_Tf2-1"/>
    <property type="match status" value="1"/>
</dbReference>
<evidence type="ECO:0000313" key="2">
    <source>
        <dbReference type="Proteomes" id="UP000228380"/>
    </source>
</evidence>